<dbReference type="EMBL" id="CP001618">
    <property type="protein sequence ID" value="ACQ80537.1"/>
    <property type="molecule type" value="Genomic_DNA"/>
</dbReference>
<feature type="transmembrane region" description="Helical" evidence="9">
    <location>
        <begin position="357"/>
        <end position="390"/>
    </location>
</feature>
<dbReference type="InterPro" id="IPR002549">
    <property type="entry name" value="AI-2E-like"/>
</dbReference>
<dbReference type="PANTHER" id="PTHR21716">
    <property type="entry name" value="TRANSMEMBRANE PROTEIN"/>
    <property type="match status" value="1"/>
</dbReference>
<keyword evidence="4" id="KW-1003">Cell membrane</keyword>
<dbReference type="eggNOG" id="COG0628">
    <property type="taxonomic scope" value="Bacteria"/>
</dbReference>
<feature type="transmembrane region" description="Helical" evidence="9">
    <location>
        <begin position="90"/>
        <end position="110"/>
    </location>
</feature>
<dbReference type="STRING" id="471853.Bcav_2286"/>
<feature type="transmembrane region" description="Helical" evidence="9">
    <location>
        <begin position="277"/>
        <end position="304"/>
    </location>
</feature>
<feature type="region of interest" description="Disordered" evidence="8">
    <location>
        <begin position="1"/>
        <end position="48"/>
    </location>
</feature>
<keyword evidence="5 9" id="KW-0812">Transmembrane</keyword>
<comment type="subcellular location">
    <subcellularLocation>
        <location evidence="1">Cell membrane</location>
        <topology evidence="1">Multi-pass membrane protein</topology>
    </subcellularLocation>
</comment>
<evidence type="ECO:0000313" key="10">
    <source>
        <dbReference type="EMBL" id="ACQ80537.1"/>
    </source>
</evidence>
<evidence type="ECO:0000256" key="3">
    <source>
        <dbReference type="ARBA" id="ARBA00022448"/>
    </source>
</evidence>
<name>C5BVF0_BEUC1</name>
<dbReference type="KEGG" id="bcv:Bcav_2286"/>
<protein>
    <recommendedName>
        <fullName evidence="12">AI-2E family transporter</fullName>
    </recommendedName>
</protein>
<evidence type="ECO:0000256" key="6">
    <source>
        <dbReference type="ARBA" id="ARBA00022989"/>
    </source>
</evidence>
<evidence type="ECO:0000256" key="4">
    <source>
        <dbReference type="ARBA" id="ARBA00022475"/>
    </source>
</evidence>
<dbReference type="AlphaFoldDB" id="C5BVF0"/>
<feature type="transmembrane region" description="Helical" evidence="9">
    <location>
        <begin position="210"/>
        <end position="232"/>
    </location>
</feature>
<keyword evidence="11" id="KW-1185">Reference proteome</keyword>
<feature type="transmembrane region" description="Helical" evidence="9">
    <location>
        <begin position="65"/>
        <end position="84"/>
    </location>
</feature>
<keyword evidence="3" id="KW-0813">Transport</keyword>
<evidence type="ECO:0000313" key="11">
    <source>
        <dbReference type="Proteomes" id="UP000007962"/>
    </source>
</evidence>
<dbReference type="Pfam" id="PF01594">
    <property type="entry name" value="AI-2E_transport"/>
    <property type="match status" value="1"/>
</dbReference>
<dbReference type="OrthoDB" id="9784366at2"/>
<sequence>MRLPRLSARREPPPPEPASVRSSSARSLHSTRSSHAHVRKLPERSARATEVGDGTPMWVRKAGGYSWRFLVVIAAIAIVVYGLLQVQIVFIAVFLALVVTSVLEPFVSWLSRWMPRAIATVVAMLSAIVFFAGLLTYVVYSVAGQWTDLAKQFNDGIGQIFDLLENSNLPITITADDINDWIETGRQWLVDHSGELAGQVFANAGGVFEAFTILALGTFVTIFFLVSGARMWRWFLNELPSRSRLTVHGAAGAGWYTFSGYARGTVIIAVIDGVLAYILLVIVGVPLAAPLAVLVFIGAFIPLIGAPAAMIIAAIVALAANGFWPAVIVTIGIAGIGQVEGHILQPLVMGKQVSLHPVVVALGVTAGTFLGGLLGAVIAIPLIAVIWTVYSKLHVKDPPLDGALPSARELATRDSTGD</sequence>
<dbReference type="PANTHER" id="PTHR21716:SF53">
    <property type="entry name" value="PERMEASE PERM-RELATED"/>
    <property type="match status" value="1"/>
</dbReference>
<evidence type="ECO:0000256" key="1">
    <source>
        <dbReference type="ARBA" id="ARBA00004651"/>
    </source>
</evidence>
<dbReference type="RefSeq" id="WP_015882777.1">
    <property type="nucleotide sequence ID" value="NC_012669.1"/>
</dbReference>
<keyword evidence="6 9" id="KW-1133">Transmembrane helix</keyword>
<feature type="compositionally biased region" description="Low complexity" evidence="8">
    <location>
        <begin position="18"/>
        <end position="31"/>
    </location>
</feature>
<evidence type="ECO:0000256" key="2">
    <source>
        <dbReference type="ARBA" id="ARBA00009773"/>
    </source>
</evidence>
<proteinExistence type="inferred from homology"/>
<reference evidence="10 11" key="1">
    <citation type="journal article" date="2009" name="Stand. Genomic Sci.">
        <title>Complete genome sequence of Beutenbergia cavernae type strain (HKI 0122).</title>
        <authorList>
            <person name="Land M."/>
            <person name="Pukall R."/>
            <person name="Abt B."/>
            <person name="Goker M."/>
            <person name="Rohde M."/>
            <person name="Glavina Del Rio T."/>
            <person name="Tice H."/>
            <person name="Copeland A."/>
            <person name="Cheng J.F."/>
            <person name="Lucas S."/>
            <person name="Chen F."/>
            <person name="Nolan M."/>
            <person name="Bruce D."/>
            <person name="Goodwin L."/>
            <person name="Pitluck S."/>
            <person name="Ivanova N."/>
            <person name="Mavromatis K."/>
            <person name="Ovchinnikova G."/>
            <person name="Pati A."/>
            <person name="Chen A."/>
            <person name="Palaniappan K."/>
            <person name="Hauser L."/>
            <person name="Chang Y.J."/>
            <person name="Jefferies C.C."/>
            <person name="Saunders E."/>
            <person name="Brettin T."/>
            <person name="Detter J.C."/>
            <person name="Han C."/>
            <person name="Chain P."/>
            <person name="Bristow J."/>
            <person name="Eisen J.A."/>
            <person name="Markowitz V."/>
            <person name="Hugenholtz P."/>
            <person name="Kyrpides N.C."/>
            <person name="Klenk H.P."/>
            <person name="Lapidus A."/>
        </authorList>
    </citation>
    <scope>NUCLEOTIDE SEQUENCE [LARGE SCALE GENOMIC DNA]</scope>
    <source>
        <strain evidence="11">ATCC BAA-8 / DSM 12333 / NBRC 16432</strain>
    </source>
</reference>
<dbReference type="GO" id="GO:0055085">
    <property type="term" value="P:transmembrane transport"/>
    <property type="evidence" value="ECO:0007669"/>
    <property type="project" value="TreeGrafter"/>
</dbReference>
<feature type="transmembrane region" description="Helical" evidence="9">
    <location>
        <begin position="311"/>
        <end position="337"/>
    </location>
</feature>
<dbReference type="Proteomes" id="UP000007962">
    <property type="component" value="Chromosome"/>
</dbReference>
<keyword evidence="7 9" id="KW-0472">Membrane</keyword>
<accession>C5BVF0</accession>
<feature type="transmembrane region" description="Helical" evidence="9">
    <location>
        <begin position="117"/>
        <end position="140"/>
    </location>
</feature>
<dbReference type="GO" id="GO:0005886">
    <property type="term" value="C:plasma membrane"/>
    <property type="evidence" value="ECO:0007669"/>
    <property type="project" value="UniProtKB-SubCell"/>
</dbReference>
<evidence type="ECO:0000256" key="5">
    <source>
        <dbReference type="ARBA" id="ARBA00022692"/>
    </source>
</evidence>
<evidence type="ECO:0000256" key="8">
    <source>
        <dbReference type="SAM" id="MobiDB-lite"/>
    </source>
</evidence>
<evidence type="ECO:0008006" key="12">
    <source>
        <dbReference type="Google" id="ProtNLM"/>
    </source>
</evidence>
<comment type="similarity">
    <text evidence="2">Belongs to the autoinducer-2 exporter (AI-2E) (TC 2.A.86) family.</text>
</comment>
<dbReference type="HOGENOM" id="CLU_031275_3_2_11"/>
<gene>
    <name evidence="10" type="ordered locus">Bcav_2286</name>
</gene>
<evidence type="ECO:0000256" key="7">
    <source>
        <dbReference type="ARBA" id="ARBA00023136"/>
    </source>
</evidence>
<organism evidence="10 11">
    <name type="scientific">Beutenbergia cavernae (strain ATCC BAA-8 / DSM 12333 / CCUG 43141 / JCM 11478 / NBRC 16432 / NCIMB 13614 / HKI 0122)</name>
    <dbReference type="NCBI Taxonomy" id="471853"/>
    <lineage>
        <taxon>Bacteria</taxon>
        <taxon>Bacillati</taxon>
        <taxon>Actinomycetota</taxon>
        <taxon>Actinomycetes</taxon>
        <taxon>Micrococcales</taxon>
        <taxon>Beutenbergiaceae</taxon>
        <taxon>Beutenbergia</taxon>
    </lineage>
</organism>
<evidence type="ECO:0000256" key="9">
    <source>
        <dbReference type="SAM" id="Phobius"/>
    </source>
</evidence>